<dbReference type="AlphaFoldDB" id="A0A1Y2BWS8"/>
<protein>
    <recommendedName>
        <fullName evidence="3">Pentacotripeptide-repeat region of PRORP domain-containing protein</fullName>
    </recommendedName>
</protein>
<dbReference type="EMBL" id="MCGO01000041">
    <property type="protein sequence ID" value="ORY39198.1"/>
    <property type="molecule type" value="Genomic_DNA"/>
</dbReference>
<comment type="caution">
    <text evidence="1">The sequence shown here is derived from an EMBL/GenBank/DDBJ whole genome shotgun (WGS) entry which is preliminary data.</text>
</comment>
<gene>
    <name evidence="1" type="ORF">BCR33DRAFT_720429</name>
</gene>
<proteinExistence type="predicted"/>
<dbReference type="OrthoDB" id="2159173at2759"/>
<name>A0A1Y2BWS8_9FUNG</name>
<reference evidence="1 2" key="1">
    <citation type="submission" date="2016-07" db="EMBL/GenBank/DDBJ databases">
        <title>Pervasive Adenine N6-methylation of Active Genes in Fungi.</title>
        <authorList>
            <consortium name="DOE Joint Genome Institute"/>
            <person name="Mondo S.J."/>
            <person name="Dannebaum R.O."/>
            <person name="Kuo R.C."/>
            <person name="Labutti K."/>
            <person name="Haridas S."/>
            <person name="Kuo A."/>
            <person name="Salamov A."/>
            <person name="Ahrendt S.R."/>
            <person name="Lipzen A."/>
            <person name="Sullivan W."/>
            <person name="Andreopoulos W.B."/>
            <person name="Clum A."/>
            <person name="Lindquist E."/>
            <person name="Daum C."/>
            <person name="Ramamoorthy G.K."/>
            <person name="Gryganskyi A."/>
            <person name="Culley D."/>
            <person name="Magnuson J.K."/>
            <person name="James T.Y."/>
            <person name="O'Malley M.A."/>
            <person name="Stajich J.E."/>
            <person name="Spatafora J.W."/>
            <person name="Visel A."/>
            <person name="Grigoriev I.V."/>
        </authorList>
    </citation>
    <scope>NUCLEOTIDE SEQUENCE [LARGE SCALE GENOMIC DNA]</scope>
    <source>
        <strain evidence="1 2">JEL800</strain>
    </source>
</reference>
<evidence type="ECO:0000313" key="1">
    <source>
        <dbReference type="EMBL" id="ORY39198.1"/>
    </source>
</evidence>
<sequence>MSVDWNKQRAQWTHHLLTAVLPRATPSKPPVQSIRSLKEHPDKHIRFLRPSSFLAHCFGSSSSDSSPNNNDTNDNDTWPVRVLPEFCVKEHWRLVRVLCSFALKKDQRKKAIRCIEVGVRKMPLSNEEMAKVLVPFLADAVEEVSVFEDLLKTAKKALNLDQPQFHDYGWIHSIEQLDLRLVYSSILLKYLLEHGHVVQALDHFRKCMDATDPSQLRSKDVRTLYGTVIYGLCKRNLTTEAVALLHQGIMHETMHYTPHISNVTPILEGMARKQQPSKIFDTLEYLLIHRPACQIAYWACLRSVGFYDSRKRVHYEKDADIYALAYNAMLVQHVKQGSLVYTETILRKALDRGVFLSDDVLEGVRDLYPRNSAMRDAVEDEIRRVRKRMLALGTASKQRDAVHPPSTNMMDDWFGLDEAIEGLDESAGESMRTLLRDGEMSLHDGVGKVS</sequence>
<organism evidence="1 2">
    <name type="scientific">Rhizoclosmatium globosum</name>
    <dbReference type="NCBI Taxonomy" id="329046"/>
    <lineage>
        <taxon>Eukaryota</taxon>
        <taxon>Fungi</taxon>
        <taxon>Fungi incertae sedis</taxon>
        <taxon>Chytridiomycota</taxon>
        <taxon>Chytridiomycota incertae sedis</taxon>
        <taxon>Chytridiomycetes</taxon>
        <taxon>Chytridiales</taxon>
        <taxon>Chytriomycetaceae</taxon>
        <taxon>Rhizoclosmatium</taxon>
    </lineage>
</organism>
<accession>A0A1Y2BWS8</accession>
<evidence type="ECO:0008006" key="3">
    <source>
        <dbReference type="Google" id="ProtNLM"/>
    </source>
</evidence>
<dbReference type="Proteomes" id="UP000193642">
    <property type="component" value="Unassembled WGS sequence"/>
</dbReference>
<evidence type="ECO:0000313" key="2">
    <source>
        <dbReference type="Proteomes" id="UP000193642"/>
    </source>
</evidence>
<keyword evidence="2" id="KW-1185">Reference proteome</keyword>